<dbReference type="PANTHER" id="PTHR35273">
    <property type="entry name" value="ALPHA-1,4 POLYGALACTOSAMINIDASE, PUTATIVE (AFU_ORTHOLOGUE AFUA_3G07890)-RELATED"/>
    <property type="match status" value="1"/>
</dbReference>
<dbReference type="InterPro" id="IPR017853">
    <property type="entry name" value="GH"/>
</dbReference>
<dbReference type="Pfam" id="PF03537">
    <property type="entry name" value="Glyco_hydro_114"/>
    <property type="match status" value="1"/>
</dbReference>
<dbReference type="InterPro" id="IPR004352">
    <property type="entry name" value="GH114_TIM-barrel"/>
</dbReference>
<dbReference type="InterPro" id="IPR013785">
    <property type="entry name" value="Aldolase_TIM"/>
</dbReference>
<dbReference type="Proteomes" id="UP001396898">
    <property type="component" value="Unassembled WGS sequence"/>
</dbReference>
<keyword evidence="6" id="KW-1185">Reference proteome</keyword>
<comment type="caution">
    <text evidence="5">The sequence shown here is derived from an EMBL/GenBank/DDBJ whole genome shotgun (WGS) entry which is preliminary data.</text>
</comment>
<organism evidence="5 6">
    <name type="scientific">Apiospora marii</name>
    <dbReference type="NCBI Taxonomy" id="335849"/>
    <lineage>
        <taxon>Eukaryota</taxon>
        <taxon>Fungi</taxon>
        <taxon>Dikarya</taxon>
        <taxon>Ascomycota</taxon>
        <taxon>Pezizomycotina</taxon>
        <taxon>Sordariomycetes</taxon>
        <taxon>Xylariomycetidae</taxon>
        <taxon>Amphisphaeriales</taxon>
        <taxon>Apiosporaceae</taxon>
        <taxon>Apiospora</taxon>
    </lineage>
</organism>
<gene>
    <name evidence="5" type="ORF">PG991_015565</name>
</gene>
<evidence type="ECO:0000256" key="1">
    <source>
        <dbReference type="ARBA" id="ARBA00001255"/>
    </source>
</evidence>
<comment type="catalytic activity">
    <reaction evidence="1">
        <text>Hydrolysis of terminal, non-reducing alpha-D-galactose residues in alpha-D-galactosides, including galactose oligosaccharides, galactomannans and galactolipids.</text>
        <dbReference type="EC" id="3.2.1.22"/>
    </reaction>
</comment>
<accession>A0ABR1R1Z7</accession>
<dbReference type="Gene3D" id="3.20.20.70">
    <property type="entry name" value="Aldolase class I"/>
    <property type="match status" value="1"/>
</dbReference>
<feature type="chain" id="PRO_5045282828" description="alpha-galactosidase" evidence="3">
    <location>
        <begin position="26"/>
        <end position="336"/>
    </location>
</feature>
<reference evidence="5 6" key="1">
    <citation type="submission" date="2023-01" db="EMBL/GenBank/DDBJ databases">
        <title>Analysis of 21 Apiospora genomes using comparative genomics revels a genus with tremendous synthesis potential of carbohydrate active enzymes and secondary metabolites.</title>
        <authorList>
            <person name="Sorensen T."/>
        </authorList>
    </citation>
    <scope>NUCLEOTIDE SEQUENCE [LARGE SCALE GENOMIC DNA]</scope>
    <source>
        <strain evidence="5 6">CBS 20057</strain>
    </source>
</reference>
<sequence>MLSPTLSPLFVLLATCAAPVARAQAAECQVPSRAPSFFKPGVKWQIEIQEPIRVPGNNVPVIPTDAKVWDIDMFQAIKYNVIPELRDQAANEDIFVICYFNAGGLDRIADCDAAKFHDEDILGKIPDWDENYVDIMSSNVIALMQQRIKDGIAAGCDGFDPDNIDGYNFPNLVRRKVDGHVLNATDYYDYVKALADYAHARDKLMGQKNAPQLLDLPGNRGLLKDDIVDFAVTEECAVADSDDDARCEVMQPFINDCKPVFQIEYPSEWNHQTCAATALDEGARSTYCDPWAARNFSTILKLNGDNCGLNNVTQYCDPNGIVITPTDPDFDTGCSN</sequence>
<feature type="domain" description="Glycoside-hydrolase family GH114 TIM-barrel" evidence="4">
    <location>
        <begin position="43"/>
        <end position="301"/>
    </location>
</feature>
<evidence type="ECO:0000256" key="3">
    <source>
        <dbReference type="SAM" id="SignalP"/>
    </source>
</evidence>
<dbReference type="EMBL" id="JAQQWI010000022">
    <property type="protein sequence ID" value="KAK7996098.1"/>
    <property type="molecule type" value="Genomic_DNA"/>
</dbReference>
<evidence type="ECO:0000313" key="6">
    <source>
        <dbReference type="Proteomes" id="UP001396898"/>
    </source>
</evidence>
<evidence type="ECO:0000256" key="2">
    <source>
        <dbReference type="ARBA" id="ARBA00012755"/>
    </source>
</evidence>
<evidence type="ECO:0000259" key="4">
    <source>
        <dbReference type="Pfam" id="PF03537"/>
    </source>
</evidence>
<dbReference type="PANTHER" id="PTHR35273:SF2">
    <property type="entry name" value="ALPHA-GALACTOSIDASE"/>
    <property type="match status" value="1"/>
</dbReference>
<feature type="signal peptide" evidence="3">
    <location>
        <begin position="1"/>
        <end position="25"/>
    </location>
</feature>
<name>A0ABR1R1Z7_9PEZI</name>
<dbReference type="EC" id="3.2.1.22" evidence="2"/>
<evidence type="ECO:0000313" key="5">
    <source>
        <dbReference type="EMBL" id="KAK7996098.1"/>
    </source>
</evidence>
<protein>
    <recommendedName>
        <fullName evidence="2">alpha-galactosidase</fullName>
        <ecNumber evidence="2">3.2.1.22</ecNumber>
    </recommendedName>
</protein>
<keyword evidence="3" id="KW-0732">Signal</keyword>
<dbReference type="SUPFAM" id="SSF51445">
    <property type="entry name" value="(Trans)glycosidases"/>
    <property type="match status" value="1"/>
</dbReference>
<proteinExistence type="predicted"/>